<proteinExistence type="predicted"/>
<dbReference type="SMART" id="SM00355">
    <property type="entry name" value="ZnF_C2H2"/>
    <property type="match status" value="3"/>
</dbReference>
<dbReference type="Pfam" id="PF00096">
    <property type="entry name" value="zf-C2H2"/>
    <property type="match status" value="3"/>
</dbReference>
<dbReference type="PANTHER" id="PTHR23235:SF120">
    <property type="entry name" value="KRUPPEL-LIKE FACTOR 15"/>
    <property type="match status" value="1"/>
</dbReference>
<evidence type="ECO:0000259" key="5">
    <source>
        <dbReference type="PROSITE" id="PS50157"/>
    </source>
</evidence>
<dbReference type="PROSITE" id="PS00028">
    <property type="entry name" value="ZINC_FINGER_C2H2_1"/>
    <property type="match status" value="2"/>
</dbReference>
<feature type="domain" description="C2H2-type" evidence="5">
    <location>
        <begin position="49"/>
        <end position="78"/>
    </location>
</feature>
<keyword evidence="7" id="KW-1185">Reference proteome</keyword>
<dbReference type="PANTHER" id="PTHR23235">
    <property type="entry name" value="KRUEPPEL-LIKE TRANSCRIPTION FACTOR"/>
    <property type="match status" value="1"/>
</dbReference>
<dbReference type="GO" id="GO:0008270">
    <property type="term" value="F:zinc ion binding"/>
    <property type="evidence" value="ECO:0007669"/>
    <property type="project" value="UniProtKB-KW"/>
</dbReference>
<protein>
    <recommendedName>
        <fullName evidence="5">C2H2-type domain-containing protein</fullName>
    </recommendedName>
</protein>
<name>A0A316V6P4_9BASI</name>
<evidence type="ECO:0000313" key="7">
    <source>
        <dbReference type="Proteomes" id="UP000245771"/>
    </source>
</evidence>
<dbReference type="InParanoid" id="A0A316V6P4"/>
<keyword evidence="1" id="KW-0479">Metal-binding</keyword>
<keyword evidence="2 4" id="KW-0863">Zinc-finger</keyword>
<evidence type="ECO:0000313" key="6">
    <source>
        <dbReference type="EMBL" id="PWN33092.1"/>
    </source>
</evidence>
<dbReference type="Proteomes" id="UP000245771">
    <property type="component" value="Unassembled WGS sequence"/>
</dbReference>
<dbReference type="STRING" id="1280837.A0A316V6P4"/>
<feature type="domain" description="C2H2-type" evidence="5">
    <location>
        <begin position="19"/>
        <end position="48"/>
    </location>
</feature>
<evidence type="ECO:0000256" key="4">
    <source>
        <dbReference type="PROSITE-ProRule" id="PRU00042"/>
    </source>
</evidence>
<keyword evidence="3" id="KW-0862">Zinc</keyword>
<evidence type="ECO:0000256" key="2">
    <source>
        <dbReference type="ARBA" id="ARBA00022771"/>
    </source>
</evidence>
<evidence type="ECO:0000256" key="1">
    <source>
        <dbReference type="ARBA" id="ARBA00022723"/>
    </source>
</evidence>
<dbReference type="GO" id="GO:0000981">
    <property type="term" value="F:DNA-binding transcription factor activity, RNA polymerase II-specific"/>
    <property type="evidence" value="ECO:0007669"/>
    <property type="project" value="TreeGrafter"/>
</dbReference>
<dbReference type="GO" id="GO:0000978">
    <property type="term" value="F:RNA polymerase II cis-regulatory region sequence-specific DNA binding"/>
    <property type="evidence" value="ECO:0007669"/>
    <property type="project" value="TreeGrafter"/>
</dbReference>
<dbReference type="Gene3D" id="3.30.160.60">
    <property type="entry name" value="Classic Zinc Finger"/>
    <property type="match status" value="3"/>
</dbReference>
<organism evidence="6 7">
    <name type="scientific">Meira miltonrushii</name>
    <dbReference type="NCBI Taxonomy" id="1280837"/>
    <lineage>
        <taxon>Eukaryota</taxon>
        <taxon>Fungi</taxon>
        <taxon>Dikarya</taxon>
        <taxon>Basidiomycota</taxon>
        <taxon>Ustilaginomycotina</taxon>
        <taxon>Exobasidiomycetes</taxon>
        <taxon>Exobasidiales</taxon>
        <taxon>Brachybasidiaceae</taxon>
        <taxon>Meira</taxon>
    </lineage>
</organism>
<feature type="non-terminal residue" evidence="6">
    <location>
        <position position="1"/>
    </location>
</feature>
<feature type="domain" description="C2H2-type" evidence="5">
    <location>
        <begin position="79"/>
        <end position="97"/>
    </location>
</feature>
<dbReference type="PROSITE" id="PS50157">
    <property type="entry name" value="ZINC_FINGER_C2H2_2"/>
    <property type="match status" value="3"/>
</dbReference>
<dbReference type="AlphaFoldDB" id="A0A316V6P4"/>
<gene>
    <name evidence="6" type="ORF">FA14DRAFT_115253</name>
</gene>
<dbReference type="RefSeq" id="XP_025353394.1">
    <property type="nucleotide sequence ID" value="XM_025496100.1"/>
</dbReference>
<dbReference type="OrthoDB" id="4748970at2759"/>
<dbReference type="FunFam" id="3.30.160.60:FF:000007">
    <property type="entry name" value="Basic krueppel-like factor 3"/>
    <property type="match status" value="1"/>
</dbReference>
<dbReference type="InterPro" id="IPR013087">
    <property type="entry name" value="Znf_C2H2_type"/>
</dbReference>
<evidence type="ECO:0000256" key="3">
    <source>
        <dbReference type="ARBA" id="ARBA00022833"/>
    </source>
</evidence>
<dbReference type="GeneID" id="37017881"/>
<dbReference type="InterPro" id="IPR036236">
    <property type="entry name" value="Znf_C2H2_sf"/>
</dbReference>
<dbReference type="EMBL" id="KZ819605">
    <property type="protein sequence ID" value="PWN33092.1"/>
    <property type="molecule type" value="Genomic_DNA"/>
</dbReference>
<dbReference type="SUPFAM" id="SSF57667">
    <property type="entry name" value="beta-beta-alpha zinc fingers"/>
    <property type="match status" value="1"/>
</dbReference>
<reference evidence="6 7" key="1">
    <citation type="journal article" date="2018" name="Mol. Biol. Evol.">
        <title>Broad Genomic Sampling Reveals a Smut Pathogenic Ancestry of the Fungal Clade Ustilaginomycotina.</title>
        <authorList>
            <person name="Kijpornyongpan T."/>
            <person name="Mondo S.J."/>
            <person name="Barry K."/>
            <person name="Sandor L."/>
            <person name="Lee J."/>
            <person name="Lipzen A."/>
            <person name="Pangilinan J."/>
            <person name="LaButti K."/>
            <person name="Hainaut M."/>
            <person name="Henrissat B."/>
            <person name="Grigoriev I.V."/>
            <person name="Spatafora J.W."/>
            <person name="Aime M.C."/>
        </authorList>
    </citation>
    <scope>NUCLEOTIDE SEQUENCE [LARGE SCALE GENOMIC DNA]</scope>
    <source>
        <strain evidence="6 7">MCA 3882</strain>
    </source>
</reference>
<feature type="non-terminal residue" evidence="6">
    <location>
        <position position="97"/>
    </location>
</feature>
<sequence length="97" mass="10535">TTSATQAASASRRKNEAIHVCPIPGCGSTFTRKFNLNGHIRSHTGQRPYQCRAPGCGKSFARSFDLSRHEKLHAGVKPHTCESCGKAFARADALSRH</sequence>
<accession>A0A316V6P4</accession>